<dbReference type="Proteomes" id="UP000185639">
    <property type="component" value="Unassembled WGS sequence"/>
</dbReference>
<dbReference type="PANTHER" id="PTHR43428:SF1">
    <property type="entry name" value="ARSENATE REDUCTASE"/>
    <property type="match status" value="1"/>
</dbReference>
<evidence type="ECO:0000313" key="4">
    <source>
        <dbReference type="Proteomes" id="UP000185639"/>
    </source>
</evidence>
<sequence length="160" mass="17564">MKILFICTHNRCRSILAEALTRHISEGRIDARSAGSQPAGVVFPGTLKYLESQNISTEGLVSQSWDDHESFAPDVVITVCDSAAGETCPVWFGNAARVHWGLPDPSKLPTEDMQQGMFREVGEMMQQRLSQLASASLNELTDKQSLEAAIGQLLTPERFS</sequence>
<name>A0A1N7NAH8_9GAMM</name>
<dbReference type="AlphaFoldDB" id="A0A1N7NAH8"/>
<dbReference type="SMART" id="SM00226">
    <property type="entry name" value="LMWPc"/>
    <property type="match status" value="1"/>
</dbReference>
<protein>
    <submittedName>
        <fullName evidence="3">Protein tyrosine phosphatase</fullName>
    </submittedName>
</protein>
<feature type="domain" description="Phosphotyrosine protein phosphatase I" evidence="2">
    <location>
        <begin position="1"/>
        <end position="135"/>
    </location>
</feature>
<keyword evidence="1" id="KW-0059">Arsenical resistance</keyword>
<dbReference type="RefSeq" id="WP_076516200.1">
    <property type="nucleotide sequence ID" value="NZ_FTOH01000006.1"/>
</dbReference>
<dbReference type="InterPro" id="IPR036196">
    <property type="entry name" value="Ptyr_pPase_sf"/>
</dbReference>
<evidence type="ECO:0000256" key="1">
    <source>
        <dbReference type="ARBA" id="ARBA00022849"/>
    </source>
</evidence>
<keyword evidence="4" id="KW-1185">Reference proteome</keyword>
<evidence type="ECO:0000313" key="3">
    <source>
        <dbReference type="EMBL" id="SIS95209.1"/>
    </source>
</evidence>
<dbReference type="InterPro" id="IPR023485">
    <property type="entry name" value="Ptyr_pPase"/>
</dbReference>
<dbReference type="EMBL" id="FTOH01000006">
    <property type="protein sequence ID" value="SIS95209.1"/>
    <property type="molecule type" value="Genomic_DNA"/>
</dbReference>
<dbReference type="Gene3D" id="3.40.50.2300">
    <property type="match status" value="1"/>
</dbReference>
<accession>A0A1N7NAH8</accession>
<gene>
    <name evidence="3" type="ORF">SAMN05421686_106284</name>
</gene>
<dbReference type="GO" id="GO:0046685">
    <property type="term" value="P:response to arsenic-containing substance"/>
    <property type="evidence" value="ECO:0007669"/>
    <property type="project" value="UniProtKB-KW"/>
</dbReference>
<reference evidence="4" key="1">
    <citation type="submission" date="2017-01" db="EMBL/GenBank/DDBJ databases">
        <authorList>
            <person name="Varghese N."/>
            <person name="Submissions S."/>
        </authorList>
    </citation>
    <scope>NUCLEOTIDE SEQUENCE [LARGE SCALE GENOMIC DNA]</scope>
    <source>
        <strain evidence="4">DSM 24913</strain>
    </source>
</reference>
<proteinExistence type="predicted"/>
<dbReference type="SUPFAM" id="SSF52788">
    <property type="entry name" value="Phosphotyrosine protein phosphatases I"/>
    <property type="match status" value="1"/>
</dbReference>
<dbReference type="OrthoDB" id="9793058at2"/>
<dbReference type="PANTHER" id="PTHR43428">
    <property type="entry name" value="ARSENATE REDUCTASE"/>
    <property type="match status" value="1"/>
</dbReference>
<dbReference type="CDD" id="cd16345">
    <property type="entry name" value="LMWP_ArsC"/>
    <property type="match status" value="1"/>
</dbReference>
<evidence type="ECO:0000259" key="2">
    <source>
        <dbReference type="SMART" id="SM00226"/>
    </source>
</evidence>
<organism evidence="3 4">
    <name type="scientific">Thalassolituus maritimus</name>
    <dbReference type="NCBI Taxonomy" id="484498"/>
    <lineage>
        <taxon>Bacteria</taxon>
        <taxon>Pseudomonadati</taxon>
        <taxon>Pseudomonadota</taxon>
        <taxon>Gammaproteobacteria</taxon>
        <taxon>Oceanospirillales</taxon>
        <taxon>Oceanospirillaceae</taxon>
        <taxon>Thalassolituus</taxon>
    </lineage>
</organism>
<dbReference type="STRING" id="484498.SAMN05421686_106284"/>
<dbReference type="Pfam" id="PF01451">
    <property type="entry name" value="LMWPc"/>
    <property type="match status" value="1"/>
</dbReference>